<keyword evidence="4 8" id="KW-0378">Hydrolase</keyword>
<dbReference type="PANTHER" id="PTHR12318:SF0">
    <property type="entry name" value="ACYL-COENZYME A DIPHOSPHATASE NUDT19"/>
    <property type="match status" value="1"/>
</dbReference>
<evidence type="ECO:0000256" key="2">
    <source>
        <dbReference type="ARBA" id="ARBA00001946"/>
    </source>
</evidence>
<dbReference type="SUPFAM" id="SSF55811">
    <property type="entry name" value="Nudix"/>
    <property type="match status" value="1"/>
</dbReference>
<comment type="cofactor">
    <cofactor evidence="1">
        <name>Mn(2+)</name>
        <dbReference type="ChEBI" id="CHEBI:29035"/>
    </cofactor>
</comment>
<evidence type="ECO:0000256" key="6">
    <source>
        <dbReference type="ARBA" id="ARBA00023211"/>
    </source>
</evidence>
<keyword evidence="3" id="KW-0479">Metal-binding</keyword>
<dbReference type="PANTHER" id="PTHR12318">
    <property type="entry name" value="TESTOSTERONE-REGULATED PROTEIN RP2"/>
    <property type="match status" value="1"/>
</dbReference>
<dbReference type="Proteomes" id="UP000754644">
    <property type="component" value="Unassembled WGS sequence"/>
</dbReference>
<evidence type="ECO:0000313" key="9">
    <source>
        <dbReference type="Proteomes" id="UP000754644"/>
    </source>
</evidence>
<keyword evidence="5" id="KW-0460">Magnesium</keyword>
<keyword evidence="6" id="KW-0464">Manganese</keyword>
<comment type="cofactor">
    <cofactor evidence="2">
        <name>Mg(2+)</name>
        <dbReference type="ChEBI" id="CHEBI:18420"/>
    </cofactor>
</comment>
<evidence type="ECO:0000256" key="1">
    <source>
        <dbReference type="ARBA" id="ARBA00001936"/>
    </source>
</evidence>
<dbReference type="Gene3D" id="3.90.79.10">
    <property type="entry name" value="Nucleoside Triphosphate Pyrophosphohydrolase"/>
    <property type="match status" value="2"/>
</dbReference>
<feature type="domain" description="Nudix hydrolase" evidence="7">
    <location>
        <begin position="11"/>
        <end position="164"/>
    </location>
</feature>
<evidence type="ECO:0000256" key="3">
    <source>
        <dbReference type="ARBA" id="ARBA00022723"/>
    </source>
</evidence>
<evidence type="ECO:0000256" key="5">
    <source>
        <dbReference type="ARBA" id="ARBA00022842"/>
    </source>
</evidence>
<dbReference type="InterPro" id="IPR039121">
    <property type="entry name" value="NUDT19"/>
</dbReference>
<dbReference type="GO" id="GO:0016818">
    <property type="term" value="F:hydrolase activity, acting on acid anhydrides, in phosphorus-containing anhydrides"/>
    <property type="evidence" value="ECO:0007669"/>
    <property type="project" value="InterPro"/>
</dbReference>
<protein>
    <submittedName>
        <fullName evidence="8">NUDIX hydrolase</fullName>
    </submittedName>
</protein>
<evidence type="ECO:0000259" key="7">
    <source>
        <dbReference type="PROSITE" id="PS51462"/>
    </source>
</evidence>
<dbReference type="Pfam" id="PF00293">
    <property type="entry name" value="NUDIX"/>
    <property type="match status" value="1"/>
</dbReference>
<dbReference type="EMBL" id="JABMOJ010000444">
    <property type="protein sequence ID" value="NQV66014.1"/>
    <property type="molecule type" value="Genomic_DNA"/>
</dbReference>
<sequence length="234" mass="25491">MKPVSEDSLAPPIPAATVVILKDFGAAAGVEVLMLRKNSKIAFGGMWVFPGGRIDPEDYPADGDVDIAARNAAARETMEEAGLTAAADDFVLFAHWTPPATTPKRFATWFFATRTLIDEPIQIDGGEILDHLWINPADALAKHKAGEIDLAPPTWITLYQLALHGSGQEIIAHFDSQPHKVYQTRVVKDGQGVRVALWQGDAGYEPSDADVEGERHRLVLAESGFVFENTAEIY</sequence>
<dbReference type="GO" id="GO:0046872">
    <property type="term" value="F:metal ion binding"/>
    <property type="evidence" value="ECO:0007669"/>
    <property type="project" value="UniProtKB-KW"/>
</dbReference>
<dbReference type="InterPro" id="IPR000086">
    <property type="entry name" value="NUDIX_hydrolase_dom"/>
</dbReference>
<name>A0A973A8P8_9GAMM</name>
<evidence type="ECO:0000256" key="4">
    <source>
        <dbReference type="ARBA" id="ARBA00022801"/>
    </source>
</evidence>
<gene>
    <name evidence="8" type="ORF">HQ497_11685</name>
</gene>
<accession>A0A973A8P8</accession>
<comment type="caution">
    <text evidence="8">The sequence shown here is derived from an EMBL/GenBank/DDBJ whole genome shotgun (WGS) entry which is preliminary data.</text>
</comment>
<dbReference type="AlphaFoldDB" id="A0A973A8P8"/>
<proteinExistence type="predicted"/>
<dbReference type="CDD" id="cd18870">
    <property type="entry name" value="NUDIX_AcylCoAdiphos_Nudt19"/>
    <property type="match status" value="1"/>
</dbReference>
<evidence type="ECO:0000313" key="8">
    <source>
        <dbReference type="EMBL" id="NQV66014.1"/>
    </source>
</evidence>
<organism evidence="8 9">
    <name type="scientific">SAR86 cluster bacterium</name>
    <dbReference type="NCBI Taxonomy" id="2030880"/>
    <lineage>
        <taxon>Bacteria</taxon>
        <taxon>Pseudomonadati</taxon>
        <taxon>Pseudomonadota</taxon>
        <taxon>Gammaproteobacteria</taxon>
        <taxon>SAR86 cluster</taxon>
    </lineage>
</organism>
<dbReference type="PROSITE" id="PS51462">
    <property type="entry name" value="NUDIX"/>
    <property type="match status" value="1"/>
</dbReference>
<reference evidence="8" key="1">
    <citation type="submission" date="2020-05" db="EMBL/GenBank/DDBJ databases">
        <title>Sulfur intermediates as new biogeochemical hubs in an aquatic model microbial ecosystem.</title>
        <authorList>
            <person name="Vigneron A."/>
        </authorList>
    </citation>
    <scope>NUCLEOTIDE SEQUENCE</scope>
    <source>
        <strain evidence="8">Bin.250</strain>
    </source>
</reference>
<dbReference type="InterPro" id="IPR015797">
    <property type="entry name" value="NUDIX_hydrolase-like_dom_sf"/>
</dbReference>